<comment type="pathway">
    <text evidence="4">Plant hormone biosynthesis; abscisate biosynthesis.</text>
</comment>
<name>A0ABQ7H3R9_DUNSA</name>
<dbReference type="PROSITE" id="PS50006">
    <property type="entry name" value="FHA_DOMAIN"/>
    <property type="match status" value="1"/>
</dbReference>
<evidence type="ECO:0000256" key="5">
    <source>
        <dbReference type="ARBA" id="ARBA00012097"/>
    </source>
</evidence>
<evidence type="ECO:0000256" key="12">
    <source>
        <dbReference type="ARBA" id="ARBA00022946"/>
    </source>
</evidence>
<comment type="subcellular location">
    <subcellularLocation>
        <location evidence="2">Plastid</location>
        <location evidence="2">Chloroplast</location>
    </subcellularLocation>
</comment>
<dbReference type="CDD" id="cd00060">
    <property type="entry name" value="FHA"/>
    <property type="match status" value="1"/>
</dbReference>
<comment type="cofactor">
    <cofactor evidence="1">
        <name>FAD</name>
        <dbReference type="ChEBI" id="CHEBI:57692"/>
    </cofactor>
</comment>
<evidence type="ECO:0000256" key="1">
    <source>
        <dbReference type="ARBA" id="ARBA00001974"/>
    </source>
</evidence>
<dbReference type="Gene3D" id="3.50.50.60">
    <property type="entry name" value="FAD/NAD(P)-binding domain"/>
    <property type="match status" value="1"/>
</dbReference>
<evidence type="ECO:0000313" key="16">
    <source>
        <dbReference type="EMBL" id="KAF5841514.1"/>
    </source>
</evidence>
<dbReference type="Pfam" id="PF00498">
    <property type="entry name" value="FHA"/>
    <property type="match status" value="1"/>
</dbReference>
<dbReference type="PANTHER" id="PTHR46496:SF1">
    <property type="entry name" value="ZEAXANTHIN EPOXIDASE, CHLOROPLASTIC"/>
    <property type="match status" value="1"/>
</dbReference>
<dbReference type="EC" id="1.14.15.21" evidence="5"/>
<keyword evidence="12" id="KW-0809">Transit peptide</keyword>
<dbReference type="SUPFAM" id="SSF51905">
    <property type="entry name" value="FAD/NAD(P)-binding domain"/>
    <property type="match status" value="1"/>
</dbReference>
<feature type="region of interest" description="Disordered" evidence="14">
    <location>
        <begin position="357"/>
        <end position="382"/>
    </location>
</feature>
<keyword evidence="11" id="KW-0937">Abscisic acid biosynthesis</keyword>
<feature type="region of interest" description="Disordered" evidence="14">
    <location>
        <begin position="299"/>
        <end position="341"/>
    </location>
</feature>
<sequence>MVGDTPAHYSAYTVYTGISDYVPADIELVAYRVFLGNGQYFVSSDVGEGKMQWYAFHKEPPGGQDAPGQRKARLMELFGHWNYNVVDLIKATPEADVLRRDVYDRPPIFRWAEGRVALLGDSAHAMQPNLGQGGCMAIEDAHELACSLGATVGKVAAQGQGRQAVPVRKTLKEYQKERILRVAAIHGMAGMAAFMASTYKAYMGEGIGALSWLEDLHIPHPGRVAGQQVLKKTMPSVLEWVLGGNTNKLTPTRAPQCRLSDRPRSFQESEFPLLMNDDEELERRANADWLLVAERSASGASSSSSSSSSSTAAAQGGSQAQGSAQQLWCGDAMPSSPSNSPATSLFKGIYINLATRNEEGSSSSSSSSSHESRAQSQAGASSSVLVGSDRNCSLVVEGGGVAPRHASLIHEGSSRYAVQDLGSGSGTWVNGRLLPSRARAALHPGDTLEFGSHPAPEAFTVKLQHRNYRTAQVTGKGWQVVNSGAMVQAQ</sequence>
<proteinExistence type="predicted"/>
<keyword evidence="13" id="KW-0560">Oxidoreductase</keyword>
<protein>
    <recommendedName>
        <fullName evidence="6">Zeaxanthin epoxidase, chloroplastic</fullName>
        <ecNumber evidence="5">1.14.15.21</ecNumber>
    </recommendedName>
</protein>
<keyword evidence="17" id="KW-1185">Reference proteome</keyword>
<feature type="domain" description="FHA" evidence="15">
    <location>
        <begin position="384"/>
        <end position="434"/>
    </location>
</feature>
<keyword evidence="9" id="KW-0934">Plastid</keyword>
<evidence type="ECO:0000256" key="14">
    <source>
        <dbReference type="SAM" id="MobiDB-lite"/>
    </source>
</evidence>
<keyword evidence="7" id="KW-0150">Chloroplast</keyword>
<dbReference type="Proteomes" id="UP000815325">
    <property type="component" value="Unassembled WGS sequence"/>
</dbReference>
<dbReference type="SMART" id="SM00240">
    <property type="entry name" value="FHA"/>
    <property type="match status" value="1"/>
</dbReference>
<evidence type="ECO:0000256" key="9">
    <source>
        <dbReference type="ARBA" id="ARBA00022640"/>
    </source>
</evidence>
<dbReference type="InterPro" id="IPR002938">
    <property type="entry name" value="FAD-bd"/>
</dbReference>
<feature type="compositionally biased region" description="Low complexity" evidence="14">
    <location>
        <begin position="299"/>
        <end position="326"/>
    </location>
</feature>
<comment type="pathway">
    <text evidence="3">Hormone biosynthesis.</text>
</comment>
<evidence type="ECO:0000256" key="13">
    <source>
        <dbReference type="ARBA" id="ARBA00023002"/>
    </source>
</evidence>
<organism evidence="16 17">
    <name type="scientific">Dunaliella salina</name>
    <name type="common">Green alga</name>
    <name type="synonym">Protococcus salinus</name>
    <dbReference type="NCBI Taxonomy" id="3046"/>
    <lineage>
        <taxon>Eukaryota</taxon>
        <taxon>Viridiplantae</taxon>
        <taxon>Chlorophyta</taxon>
        <taxon>core chlorophytes</taxon>
        <taxon>Chlorophyceae</taxon>
        <taxon>CS clade</taxon>
        <taxon>Chlamydomonadales</taxon>
        <taxon>Dunaliellaceae</taxon>
        <taxon>Dunaliella</taxon>
    </lineage>
</organism>
<keyword evidence="8" id="KW-0285">Flavoprotein</keyword>
<evidence type="ECO:0000256" key="3">
    <source>
        <dbReference type="ARBA" id="ARBA00004972"/>
    </source>
</evidence>
<evidence type="ECO:0000259" key="15">
    <source>
        <dbReference type="PROSITE" id="PS50006"/>
    </source>
</evidence>
<dbReference type="InterPro" id="IPR008984">
    <property type="entry name" value="SMAD_FHA_dom_sf"/>
</dbReference>
<evidence type="ECO:0000256" key="7">
    <source>
        <dbReference type="ARBA" id="ARBA00022528"/>
    </source>
</evidence>
<accession>A0ABQ7H3R9</accession>
<dbReference type="SUPFAM" id="SSF49879">
    <property type="entry name" value="SMAD/FHA domain"/>
    <property type="match status" value="1"/>
</dbReference>
<dbReference type="EMBL" id="MU069483">
    <property type="protein sequence ID" value="KAF5841514.1"/>
    <property type="molecule type" value="Genomic_DNA"/>
</dbReference>
<dbReference type="Gene3D" id="2.60.200.20">
    <property type="match status" value="1"/>
</dbReference>
<evidence type="ECO:0000256" key="2">
    <source>
        <dbReference type="ARBA" id="ARBA00004229"/>
    </source>
</evidence>
<evidence type="ECO:0000256" key="10">
    <source>
        <dbReference type="ARBA" id="ARBA00022827"/>
    </source>
</evidence>
<comment type="caution">
    <text evidence="16">The sequence shown here is derived from an EMBL/GenBank/DDBJ whole genome shotgun (WGS) entry which is preliminary data.</text>
</comment>
<keyword evidence="10" id="KW-0274">FAD</keyword>
<reference evidence="16" key="1">
    <citation type="submission" date="2017-08" db="EMBL/GenBank/DDBJ databases">
        <authorList>
            <person name="Polle J.E."/>
            <person name="Barry K."/>
            <person name="Cushman J."/>
            <person name="Schmutz J."/>
            <person name="Tran D."/>
            <person name="Hathwaick L.T."/>
            <person name="Yim W.C."/>
            <person name="Jenkins J."/>
            <person name="Mckie-Krisberg Z.M."/>
            <person name="Prochnik S."/>
            <person name="Lindquist E."/>
            <person name="Dockter R.B."/>
            <person name="Adam C."/>
            <person name="Molina H."/>
            <person name="Bunkerborg J."/>
            <person name="Jin E."/>
            <person name="Buchheim M."/>
            <person name="Magnuson J."/>
        </authorList>
    </citation>
    <scope>NUCLEOTIDE SEQUENCE</scope>
    <source>
        <strain evidence="16">CCAP 19/18</strain>
    </source>
</reference>
<evidence type="ECO:0000313" key="17">
    <source>
        <dbReference type="Proteomes" id="UP000815325"/>
    </source>
</evidence>
<gene>
    <name evidence="16" type="ORF">DUNSADRAFT_12442</name>
</gene>
<evidence type="ECO:0000256" key="8">
    <source>
        <dbReference type="ARBA" id="ARBA00022630"/>
    </source>
</evidence>
<evidence type="ECO:0000256" key="11">
    <source>
        <dbReference type="ARBA" id="ARBA00022865"/>
    </source>
</evidence>
<dbReference type="InterPro" id="IPR000253">
    <property type="entry name" value="FHA_dom"/>
</dbReference>
<dbReference type="Pfam" id="PF01494">
    <property type="entry name" value="FAD_binding_3"/>
    <property type="match status" value="1"/>
</dbReference>
<evidence type="ECO:0000256" key="4">
    <source>
        <dbReference type="ARBA" id="ARBA00005134"/>
    </source>
</evidence>
<dbReference type="InterPro" id="IPR036188">
    <property type="entry name" value="FAD/NAD-bd_sf"/>
</dbReference>
<evidence type="ECO:0000256" key="6">
    <source>
        <dbReference type="ARBA" id="ARBA00015103"/>
    </source>
</evidence>
<dbReference type="PANTHER" id="PTHR46496">
    <property type="match status" value="1"/>
</dbReference>
<feature type="compositionally biased region" description="Low complexity" evidence="14">
    <location>
        <begin position="361"/>
        <end position="382"/>
    </location>
</feature>